<evidence type="ECO:0000256" key="1">
    <source>
        <dbReference type="ARBA" id="ARBA00022448"/>
    </source>
</evidence>
<evidence type="ECO:0000256" key="3">
    <source>
        <dbReference type="ARBA" id="ARBA00022840"/>
    </source>
</evidence>
<evidence type="ECO:0000259" key="4">
    <source>
        <dbReference type="PROSITE" id="PS50893"/>
    </source>
</evidence>
<evidence type="ECO:0000313" key="6">
    <source>
        <dbReference type="Proteomes" id="UP001169458"/>
    </source>
</evidence>
<dbReference type="PANTHER" id="PTHR42939:SF1">
    <property type="entry name" value="ABC TRANSPORTER ATP-BINDING PROTEIN ALBC-RELATED"/>
    <property type="match status" value="1"/>
</dbReference>
<name>A0ABT7VHC7_9BACE</name>
<organism evidence="5 6">
    <name type="scientific">Bacteroides gallinaceum</name>
    <dbReference type="NCBI Taxonomy" id="1462571"/>
    <lineage>
        <taxon>Bacteria</taxon>
        <taxon>Pseudomonadati</taxon>
        <taxon>Bacteroidota</taxon>
        <taxon>Bacteroidia</taxon>
        <taxon>Bacteroidales</taxon>
        <taxon>Bacteroidaceae</taxon>
        <taxon>Bacteroides</taxon>
    </lineage>
</organism>
<dbReference type="Gene3D" id="3.40.50.300">
    <property type="entry name" value="P-loop containing nucleotide triphosphate hydrolases"/>
    <property type="match status" value="1"/>
</dbReference>
<dbReference type="InterPro" id="IPR051782">
    <property type="entry name" value="ABC_Transporter_VariousFunc"/>
</dbReference>
<keyword evidence="1" id="KW-0813">Transport</keyword>
<evidence type="ECO:0000313" key="5">
    <source>
        <dbReference type="EMBL" id="MDM8325707.1"/>
    </source>
</evidence>
<keyword evidence="3 5" id="KW-0067">ATP-binding</keyword>
<proteinExistence type="predicted"/>
<dbReference type="PROSITE" id="PS50893">
    <property type="entry name" value="ABC_TRANSPORTER_2"/>
    <property type="match status" value="1"/>
</dbReference>
<sequence length="204" mass="23111">MSVLDDISLTYESGKIYGLAGENGAGKTTLFDCMANLTPHEGEVEHPKQTTLGYLPAECFFYPLVTGREYIEFCLRACGKKISAESISETNAVGFQLPLDRYASEYSTGMKKKLAIFGIFLQDHDVFLLDEPFNGMDLYGCIRLKRLICRMAKEMQKTFIVSSHQMEVLNDMCDAIHYLHNGRIAKTFTDTSVEEIERFILENE</sequence>
<evidence type="ECO:0000256" key="2">
    <source>
        <dbReference type="ARBA" id="ARBA00022741"/>
    </source>
</evidence>
<reference evidence="6" key="2">
    <citation type="submission" date="2023-07" db="EMBL/GenBank/DDBJ databases">
        <title>Identification and characterization of horizontal gene transfer across gut microbiota members of farm animals based on homology search.</title>
        <authorList>
            <person name="Schwarzerova J."/>
            <person name="Nykrynova M."/>
            <person name="Jureckova K."/>
            <person name="Cejkova D."/>
            <person name="Rychlik I."/>
        </authorList>
    </citation>
    <scope>NUCLEOTIDE SEQUENCE [LARGE SCALE GENOMIC DNA]</scope>
    <source>
        <strain evidence="6">109_WCHN</strain>
    </source>
</reference>
<dbReference type="GO" id="GO:0005524">
    <property type="term" value="F:ATP binding"/>
    <property type="evidence" value="ECO:0007669"/>
    <property type="project" value="UniProtKB-KW"/>
</dbReference>
<dbReference type="RefSeq" id="WP_289560407.1">
    <property type="nucleotide sequence ID" value="NZ_JAUDEN010000018.1"/>
</dbReference>
<protein>
    <submittedName>
        <fullName evidence="5">ABC transporter ATP-binding protein</fullName>
    </submittedName>
</protein>
<dbReference type="Proteomes" id="UP001169458">
    <property type="component" value="Unassembled WGS sequence"/>
</dbReference>
<feature type="domain" description="ABC transporter" evidence="4">
    <location>
        <begin position="1"/>
        <end position="203"/>
    </location>
</feature>
<dbReference type="EMBL" id="JAUDEN010000018">
    <property type="protein sequence ID" value="MDM8325707.1"/>
    <property type="molecule type" value="Genomic_DNA"/>
</dbReference>
<gene>
    <name evidence="5" type="ORF">QUW60_10815</name>
</gene>
<keyword evidence="6" id="KW-1185">Reference proteome</keyword>
<accession>A0ABT7VHC7</accession>
<dbReference type="InterPro" id="IPR003439">
    <property type="entry name" value="ABC_transporter-like_ATP-bd"/>
</dbReference>
<dbReference type="PANTHER" id="PTHR42939">
    <property type="entry name" value="ABC TRANSPORTER ATP-BINDING PROTEIN ALBC-RELATED"/>
    <property type="match status" value="1"/>
</dbReference>
<dbReference type="InterPro" id="IPR027417">
    <property type="entry name" value="P-loop_NTPase"/>
</dbReference>
<dbReference type="Pfam" id="PF00005">
    <property type="entry name" value="ABC_tran"/>
    <property type="match status" value="1"/>
</dbReference>
<reference evidence="5 6" key="1">
    <citation type="submission" date="2023-06" db="EMBL/GenBank/DDBJ databases">
        <authorList>
            <person name="Zeman M."/>
            <person name="Kubasova T."/>
            <person name="Jahodarova E."/>
            <person name="Nykrynova M."/>
            <person name="Rychlik I."/>
        </authorList>
    </citation>
    <scope>NUCLEOTIDE SEQUENCE [LARGE SCALE GENOMIC DNA]</scope>
    <source>
        <strain evidence="5 6">109_WCHN</strain>
    </source>
</reference>
<comment type="caution">
    <text evidence="5">The sequence shown here is derived from an EMBL/GenBank/DDBJ whole genome shotgun (WGS) entry which is preliminary data.</text>
</comment>
<dbReference type="CDD" id="cd03230">
    <property type="entry name" value="ABC_DR_subfamily_A"/>
    <property type="match status" value="1"/>
</dbReference>
<keyword evidence="2" id="KW-0547">Nucleotide-binding</keyword>
<dbReference type="SUPFAM" id="SSF52540">
    <property type="entry name" value="P-loop containing nucleoside triphosphate hydrolases"/>
    <property type="match status" value="1"/>
</dbReference>